<keyword evidence="2" id="KW-0472">Membrane</keyword>
<dbReference type="AlphaFoldDB" id="F3KST2"/>
<sequence length="134" mass="13694">MTLDLAVNPLQRLGPAWRRVLLGLVLLLPLAQWGAVLHGLEHDVQASAHLTDSADPFDPANPANGADSHGPDSSAAHACGTCLAYASLGVLGLHGLLAAPLISGLAFGLAVLVPCLIPRLAVVRARNRGPPALG</sequence>
<proteinExistence type="predicted"/>
<feature type="transmembrane region" description="Helical" evidence="2">
    <location>
        <begin position="20"/>
        <end position="40"/>
    </location>
</feature>
<protein>
    <recommendedName>
        <fullName evidence="5">DUF2946 domain-containing protein</fullName>
    </recommendedName>
</protein>
<accession>F3KST2</accession>
<keyword evidence="2" id="KW-1133">Transmembrane helix</keyword>
<feature type="region of interest" description="Disordered" evidence="1">
    <location>
        <begin position="51"/>
        <end position="71"/>
    </location>
</feature>
<gene>
    <name evidence="3" type="ORF">HGR_07556</name>
</gene>
<comment type="caution">
    <text evidence="3">The sequence shown here is derived from an EMBL/GenBank/DDBJ whole genome shotgun (WGS) entry which is preliminary data.</text>
</comment>
<name>F3KST2_9BURK</name>
<organism evidence="3 4">
    <name type="scientific">Hylemonella gracilis ATCC 19624</name>
    <dbReference type="NCBI Taxonomy" id="887062"/>
    <lineage>
        <taxon>Bacteria</taxon>
        <taxon>Pseudomonadati</taxon>
        <taxon>Pseudomonadota</taxon>
        <taxon>Betaproteobacteria</taxon>
        <taxon>Burkholderiales</taxon>
        <taxon>Comamonadaceae</taxon>
        <taxon>Hylemonella</taxon>
    </lineage>
</organism>
<reference evidence="3 4" key="1">
    <citation type="journal article" date="2011" name="EMBO J.">
        <title>Structural diversity of bacterial flagellar motors.</title>
        <authorList>
            <person name="Chen S."/>
            <person name="Beeby M."/>
            <person name="Murphy G.E."/>
            <person name="Leadbetter J.R."/>
            <person name="Hendrixson D.R."/>
            <person name="Briegel A."/>
            <person name="Li Z."/>
            <person name="Shi J."/>
            <person name="Tocheva E.I."/>
            <person name="Muller A."/>
            <person name="Dobro M.J."/>
            <person name="Jensen G.J."/>
        </authorList>
    </citation>
    <scope>NUCLEOTIDE SEQUENCE [LARGE SCALE GENOMIC DNA]</scope>
    <source>
        <strain evidence="3 4">ATCC 19624</strain>
    </source>
</reference>
<feature type="transmembrane region" description="Helical" evidence="2">
    <location>
        <begin position="97"/>
        <end position="117"/>
    </location>
</feature>
<evidence type="ECO:0000313" key="3">
    <source>
        <dbReference type="EMBL" id="EGI77151.1"/>
    </source>
</evidence>
<evidence type="ECO:0000256" key="2">
    <source>
        <dbReference type="SAM" id="Phobius"/>
    </source>
</evidence>
<keyword evidence="2" id="KW-0812">Transmembrane</keyword>
<dbReference type="STRING" id="887062.HGR_07556"/>
<dbReference type="EMBL" id="AEGR01000052">
    <property type="protein sequence ID" value="EGI77151.1"/>
    <property type="molecule type" value="Genomic_DNA"/>
</dbReference>
<evidence type="ECO:0000256" key="1">
    <source>
        <dbReference type="SAM" id="MobiDB-lite"/>
    </source>
</evidence>
<keyword evidence="4" id="KW-1185">Reference proteome</keyword>
<dbReference type="Proteomes" id="UP000016368">
    <property type="component" value="Unassembled WGS sequence"/>
</dbReference>
<evidence type="ECO:0000313" key="4">
    <source>
        <dbReference type="Proteomes" id="UP000016368"/>
    </source>
</evidence>
<evidence type="ECO:0008006" key="5">
    <source>
        <dbReference type="Google" id="ProtNLM"/>
    </source>
</evidence>